<dbReference type="Proteomes" id="UP001162992">
    <property type="component" value="Chromosome 11"/>
</dbReference>
<evidence type="ECO:0000313" key="2">
    <source>
        <dbReference type="Proteomes" id="UP001162992"/>
    </source>
</evidence>
<organism evidence="1 2">
    <name type="scientific">Diphasiastrum complanatum</name>
    <name type="common">Issler's clubmoss</name>
    <name type="synonym">Lycopodium complanatum</name>
    <dbReference type="NCBI Taxonomy" id="34168"/>
    <lineage>
        <taxon>Eukaryota</taxon>
        <taxon>Viridiplantae</taxon>
        <taxon>Streptophyta</taxon>
        <taxon>Embryophyta</taxon>
        <taxon>Tracheophyta</taxon>
        <taxon>Lycopodiopsida</taxon>
        <taxon>Lycopodiales</taxon>
        <taxon>Lycopodiaceae</taxon>
        <taxon>Lycopodioideae</taxon>
        <taxon>Diphasiastrum</taxon>
    </lineage>
</organism>
<protein>
    <submittedName>
        <fullName evidence="1">Uncharacterized protein</fullName>
    </submittedName>
</protein>
<sequence>MGGSVSYVRGAPGASGFGSRSTAEEVTAGISLHSRTAIITGANGGLGFETTRVLASRGAHVIMACRNTKAAEDAKRLILKENPEAQLDIFHLDLGSLASVKKFANQFLSLRLPLNILINNAGIASGTFKLSEDNIELTFATNHIGHFLLTTLLLDNLVATAKDSGIEGRIVVVSSMLHILSSGELNIKHLNDSKSYLGIFAYGDSKLANIQFSKELARRLKDQGAYVTVNALHPGPIKTRIYGDCWDWFKCTLALFSLCFKTISQIQILQKTCWIGNPQVLTLYFLEGTWFLGYQRSRQLFSYHPMKLNTNLLQPQQRRFYGSKGYFWS</sequence>
<reference evidence="2" key="1">
    <citation type="journal article" date="2024" name="Proc. Natl. Acad. Sci. U.S.A.">
        <title>Extraordinary preservation of gene collinearity over three hundred million years revealed in homosporous lycophytes.</title>
        <authorList>
            <person name="Li C."/>
            <person name="Wickell D."/>
            <person name="Kuo L.Y."/>
            <person name="Chen X."/>
            <person name="Nie B."/>
            <person name="Liao X."/>
            <person name="Peng D."/>
            <person name="Ji J."/>
            <person name="Jenkins J."/>
            <person name="Williams M."/>
            <person name="Shu S."/>
            <person name="Plott C."/>
            <person name="Barry K."/>
            <person name="Rajasekar S."/>
            <person name="Grimwood J."/>
            <person name="Han X."/>
            <person name="Sun S."/>
            <person name="Hou Z."/>
            <person name="He W."/>
            <person name="Dai G."/>
            <person name="Sun C."/>
            <person name="Schmutz J."/>
            <person name="Leebens-Mack J.H."/>
            <person name="Li F.W."/>
            <person name="Wang L."/>
        </authorList>
    </citation>
    <scope>NUCLEOTIDE SEQUENCE [LARGE SCALE GENOMIC DNA]</scope>
    <source>
        <strain evidence="2">cv. PW_Plant_1</strain>
    </source>
</reference>
<proteinExistence type="predicted"/>
<name>A0ACC2C6F5_DIPCM</name>
<dbReference type="EMBL" id="CM055102">
    <property type="protein sequence ID" value="KAJ7537603.1"/>
    <property type="molecule type" value="Genomic_DNA"/>
</dbReference>
<keyword evidence="2" id="KW-1185">Reference proteome</keyword>
<evidence type="ECO:0000313" key="1">
    <source>
        <dbReference type="EMBL" id="KAJ7537603.1"/>
    </source>
</evidence>
<accession>A0ACC2C6F5</accession>
<gene>
    <name evidence="1" type="ORF">O6H91_11G013200</name>
</gene>
<comment type="caution">
    <text evidence="1">The sequence shown here is derived from an EMBL/GenBank/DDBJ whole genome shotgun (WGS) entry which is preliminary data.</text>
</comment>